<evidence type="ECO:0000313" key="3">
    <source>
        <dbReference type="Proteomes" id="UP001325140"/>
    </source>
</evidence>
<keyword evidence="1" id="KW-0732">Signal</keyword>
<evidence type="ECO:0000313" key="2">
    <source>
        <dbReference type="EMBL" id="WPX97792.1"/>
    </source>
</evidence>
<dbReference type="Gene3D" id="2.50.20.10">
    <property type="entry name" value="Lipoprotein localisation LolA/LolB/LppX"/>
    <property type="match status" value="1"/>
</dbReference>
<dbReference type="Proteomes" id="UP001325140">
    <property type="component" value="Chromosome"/>
</dbReference>
<dbReference type="InterPro" id="IPR029046">
    <property type="entry name" value="LolA/LolB/LppX"/>
</dbReference>
<dbReference type="EMBL" id="CP110343">
    <property type="protein sequence ID" value="WPX97792.1"/>
    <property type="molecule type" value="Genomic_DNA"/>
</dbReference>
<gene>
    <name evidence="2" type="ORF">Fokcrypt_00310</name>
</gene>
<sequence length="219" mass="25022">MFSSILHISRILLLGFVLLHSDTCFGRDCSTSDIQFVVRSINATNSIKADFVEHISNSISKGYITWLRPASIKMEYHSPKKILLLSQDANVMLHYDFELKEASYVPIRNTALLKIIGNNIVNLQKQLHVKRCDIDGDITSLWMSGIIMGKEVEDYENTEIKVEFQNIVENTVLSIRRIIVYRFGKIHSLLTLSNAKLNHGVNKSDFHFKDPTFYGANDE</sequence>
<reference evidence="2" key="1">
    <citation type="submission" date="2022-10" db="EMBL/GenBank/DDBJ databases">
        <title>Host association and intracellularity evolved multiple times independently in the Rickettsiales.</title>
        <authorList>
            <person name="Castelli M."/>
            <person name="Nardi T."/>
            <person name="Gammuto L."/>
            <person name="Bellinzona G."/>
            <person name="Sabaneyeva E."/>
            <person name="Potekhin A."/>
            <person name="Serra V."/>
            <person name="Petroni G."/>
            <person name="Sassera D."/>
        </authorList>
    </citation>
    <scope>NUCLEOTIDE SEQUENCE [LARGE SCALE GENOMIC DNA]</scope>
    <source>
        <strain evidence="2">US_Bl 11III1</strain>
    </source>
</reference>
<evidence type="ECO:0000256" key="1">
    <source>
        <dbReference type="ARBA" id="ARBA00022729"/>
    </source>
</evidence>
<protein>
    <submittedName>
        <fullName evidence="2">Outer-membrane lipoprotein carrier protein</fullName>
    </submittedName>
</protein>
<name>A0ABZ0UQ50_9RICK</name>
<dbReference type="Pfam" id="PF03548">
    <property type="entry name" value="LolA"/>
    <property type="match status" value="1"/>
</dbReference>
<organism evidence="2 3">
    <name type="scientific">Candidatus Fokinia crypta</name>
    <dbReference type="NCBI Taxonomy" id="1920990"/>
    <lineage>
        <taxon>Bacteria</taxon>
        <taxon>Pseudomonadati</taxon>
        <taxon>Pseudomonadota</taxon>
        <taxon>Alphaproteobacteria</taxon>
        <taxon>Rickettsiales</taxon>
        <taxon>Candidatus Midichloriaceae</taxon>
        <taxon>Candidatus Fokinia</taxon>
    </lineage>
</organism>
<keyword evidence="2" id="KW-0449">Lipoprotein</keyword>
<accession>A0ABZ0UQ50</accession>
<dbReference type="InterPro" id="IPR004564">
    <property type="entry name" value="OM_lipoprot_carrier_LolA-like"/>
</dbReference>
<proteinExistence type="predicted"/>
<dbReference type="SUPFAM" id="SSF89392">
    <property type="entry name" value="Prokaryotic lipoproteins and lipoprotein localization factors"/>
    <property type="match status" value="1"/>
</dbReference>
<keyword evidence="3" id="KW-1185">Reference proteome</keyword>